<evidence type="ECO:0000313" key="9">
    <source>
        <dbReference type="EMBL" id="CAF3412603.1"/>
    </source>
</evidence>
<dbReference type="SUPFAM" id="SSF56399">
    <property type="entry name" value="ADP-ribosylation"/>
    <property type="match status" value="1"/>
</dbReference>
<evidence type="ECO:0000256" key="2">
    <source>
        <dbReference type="ARBA" id="ARBA00022676"/>
    </source>
</evidence>
<dbReference type="GO" id="GO:0005634">
    <property type="term" value="C:nucleus"/>
    <property type="evidence" value="ECO:0007669"/>
    <property type="project" value="TreeGrafter"/>
</dbReference>
<keyword evidence="6" id="KW-0521">NADP</keyword>
<dbReference type="EMBL" id="CAJNYD010002950">
    <property type="protein sequence ID" value="CAF3463790.1"/>
    <property type="molecule type" value="Genomic_DNA"/>
</dbReference>
<dbReference type="Pfam" id="PF01129">
    <property type="entry name" value="ART"/>
    <property type="match status" value="1"/>
</dbReference>
<evidence type="ECO:0000313" key="11">
    <source>
        <dbReference type="Proteomes" id="UP000663869"/>
    </source>
</evidence>
<feature type="coiled-coil region" evidence="7">
    <location>
        <begin position="25"/>
        <end position="52"/>
    </location>
</feature>
<dbReference type="GO" id="GO:0003730">
    <property type="term" value="F:mRNA 3'-UTR binding"/>
    <property type="evidence" value="ECO:0007669"/>
    <property type="project" value="TreeGrafter"/>
</dbReference>
<evidence type="ECO:0000256" key="3">
    <source>
        <dbReference type="ARBA" id="ARBA00022679"/>
    </source>
</evidence>
<reference evidence="9" key="1">
    <citation type="submission" date="2021-02" db="EMBL/GenBank/DDBJ databases">
        <authorList>
            <person name="Nowell W R."/>
        </authorList>
    </citation>
    <scope>NUCLEOTIDE SEQUENCE</scope>
</reference>
<dbReference type="GO" id="GO:0070129">
    <property type="term" value="P:regulation of mitochondrial translation"/>
    <property type="evidence" value="ECO:0007669"/>
    <property type="project" value="TreeGrafter"/>
</dbReference>
<comment type="catalytic activity">
    <reaction evidence="5 6">
        <text>L-arginyl-[protein] + NAD(+) = N(omega)-(ADP-D-ribosyl)-L-arginyl-[protein] + nicotinamide + H(+)</text>
        <dbReference type="Rhea" id="RHEA:19149"/>
        <dbReference type="Rhea" id="RHEA-COMP:10532"/>
        <dbReference type="Rhea" id="RHEA-COMP:15087"/>
        <dbReference type="ChEBI" id="CHEBI:15378"/>
        <dbReference type="ChEBI" id="CHEBI:17154"/>
        <dbReference type="ChEBI" id="CHEBI:29965"/>
        <dbReference type="ChEBI" id="CHEBI:57540"/>
        <dbReference type="ChEBI" id="CHEBI:142554"/>
        <dbReference type="EC" id="2.4.2.31"/>
    </reaction>
</comment>
<protein>
    <recommendedName>
        <fullName evidence="6">NAD(P)(+)--arginine ADP-ribosyltransferase</fullName>
        <ecNumber evidence="6">2.4.2.31</ecNumber>
    </recommendedName>
    <alternativeName>
        <fullName evidence="6">Mono(ADP-ribosyl)transferase</fullName>
    </alternativeName>
</protein>
<keyword evidence="4" id="KW-0548">Nucleotidyltransferase</keyword>
<dbReference type="Gene3D" id="3.90.176.10">
    <property type="entry name" value="Toxin ADP-ribosyltransferase, Chain A, domain 1"/>
    <property type="match status" value="1"/>
</dbReference>
<evidence type="ECO:0000256" key="8">
    <source>
        <dbReference type="SAM" id="MobiDB-lite"/>
    </source>
</evidence>
<accession>A0A818AXI7</accession>
<evidence type="ECO:0000256" key="4">
    <source>
        <dbReference type="ARBA" id="ARBA00022695"/>
    </source>
</evidence>
<dbReference type="InterPro" id="IPR033490">
    <property type="entry name" value="LRP130"/>
</dbReference>
<dbReference type="PANTHER" id="PTHR46669">
    <property type="entry name" value="LEUCINE-RICH PPR MOTIF-CONTAINING PROTEIN, MITOCHONDRIAL"/>
    <property type="match status" value="1"/>
</dbReference>
<dbReference type="InterPro" id="IPR000768">
    <property type="entry name" value="ART"/>
</dbReference>
<evidence type="ECO:0000313" key="10">
    <source>
        <dbReference type="EMBL" id="CAF3463790.1"/>
    </source>
</evidence>
<dbReference type="PROSITE" id="PS51996">
    <property type="entry name" value="TR_MART"/>
    <property type="match status" value="1"/>
</dbReference>
<dbReference type="EC" id="2.4.2.31" evidence="6"/>
<comment type="similarity">
    <text evidence="1 6">Belongs to the Arg-specific ADP-ribosyltransferase family.</text>
</comment>
<dbReference type="Proteomes" id="UP000663833">
    <property type="component" value="Unassembled WGS sequence"/>
</dbReference>
<dbReference type="GO" id="GO:0106274">
    <property type="term" value="F:NAD+-protein-arginine ADP-ribosyltransferase activity"/>
    <property type="evidence" value="ECO:0007669"/>
    <property type="project" value="UniProtKB-EC"/>
</dbReference>
<keyword evidence="6" id="KW-0520">NAD</keyword>
<evidence type="ECO:0000256" key="7">
    <source>
        <dbReference type="SAM" id="Coils"/>
    </source>
</evidence>
<comment type="caution">
    <text evidence="9">The sequence shown here is derived from an EMBL/GenBank/DDBJ whole genome shotgun (WGS) entry which is preliminary data.</text>
</comment>
<evidence type="ECO:0000256" key="6">
    <source>
        <dbReference type="RuleBase" id="RU361228"/>
    </source>
</evidence>
<keyword evidence="7" id="KW-0175">Coiled coil</keyword>
<dbReference type="EMBL" id="CAJNYU010001119">
    <property type="protein sequence ID" value="CAF3412603.1"/>
    <property type="molecule type" value="Genomic_DNA"/>
</dbReference>
<dbReference type="PANTHER" id="PTHR46669:SF1">
    <property type="entry name" value="LEUCINE-RICH PPR MOTIF-CONTAINING PROTEIN, MITOCHONDRIAL"/>
    <property type="match status" value="1"/>
</dbReference>
<dbReference type="GO" id="GO:0016779">
    <property type="term" value="F:nucleotidyltransferase activity"/>
    <property type="evidence" value="ECO:0007669"/>
    <property type="project" value="UniProtKB-KW"/>
</dbReference>
<gene>
    <name evidence="9" type="ORF">FME351_LOCUS10133</name>
    <name evidence="10" type="ORF">LUA448_LOCUS22849</name>
</gene>
<name>A0A818AXI7_9BILA</name>
<proteinExistence type="inferred from homology"/>
<dbReference type="AlphaFoldDB" id="A0A818AXI7"/>
<organism evidence="9 11">
    <name type="scientific">Rotaria socialis</name>
    <dbReference type="NCBI Taxonomy" id="392032"/>
    <lineage>
        <taxon>Eukaryota</taxon>
        <taxon>Metazoa</taxon>
        <taxon>Spiralia</taxon>
        <taxon>Gnathifera</taxon>
        <taxon>Rotifera</taxon>
        <taxon>Eurotatoria</taxon>
        <taxon>Bdelloidea</taxon>
        <taxon>Philodinida</taxon>
        <taxon>Philodinidae</taxon>
        <taxon>Rotaria</taxon>
    </lineage>
</organism>
<evidence type="ECO:0000256" key="5">
    <source>
        <dbReference type="ARBA" id="ARBA00047597"/>
    </source>
</evidence>
<sequence>MNRFTEFELETHELKPIAGYWTYDLVSLEESLKGFLSKINELKRTIKEAKKHCTQPSPHNLTRDESAALFLYTMEAGDHSFYRLLNQVLRKENRNEVIPWFSYLKLFDTALRKLPKQKGIIWRAVAGNVTSGYAANKIVTWWTVSSCSTSADVVKAFLKPDEEATLFMIEAVAGRNLAGYTMYPDEHEVILEFGTQLLVKNIGFQHGNLRLVHLIEINGDDDDDDDDDDNSQQGLAAAMASVHVQYILCATELLDAKLDDYAFLLIDSFPKRDETLHFDVINLTMLNLLKIRLPTHHFRPFSALTLDDINNNLEASINYQCESESVSEEQLNNFHQYILKRAESFTEKKDRWLSIHQLLYQAYQNFIPLPYIYSIYDTMREQGFEYRQHYMRPLLVKFRRIYINNPKEMANQTRELLDYLQKNFSINYDNEIIDYLVEFFYDGSHLKPSDIDIIFKKVNIPFNNYWLNLYSLTLKRINMDLLNSLKVFLNINKNVRFEYTPVIREQTMQAMQSLINQLYTDNENKDYNEIFNHLKDIIDFIDTINKRFIKNQNDIISLNDCVLIFIVNWFLEKDHRQSVDLLKKILKIFEQRSGTIPLTNGVREKVYKELGIKSSNEVNDRLVKSLKQDQQKSLRISTLCSSDNQSLVDDSSDIYIKSTKSTRNWTIRELEDHLIELQRKKMNTSGITSKLLTKYCTECLDSERTMTTPVRESYVKRISQLESIYFDKTKTTGFPSLGLIAILVDYYSRVELNLDKVIHYISLSDQIDPKFKLDPHKCVSVIRLLIRKNKFDKAIELIDSLGGYDIVPNYMYRRVRDLLLDSYSFNNFEQFQSLVNKLLKNKYVDPSSIVLSLIVRKSYRDNGPLPAFETIKHILVQWNNLVGVFPIIRKLLRDDCTEELKQVLIRVGKFRSRTYAYEQLAFALIHERRLSEAYRVCQNISRSTFEEHCQKYVRELFYFPSDNQNNDDESTPMNYSSTNDIYETDHVFDTNAISLINFIDYIEQYPSCTRQLSIDVLFYSLFRAYEKTNRLDEFTKLMAEYSSKYVRHLSSKTKDAFSQAGITLSIKSLSSPKQSRKNSHKRESFLEDHDYEEESSSQKSPF</sequence>
<keyword evidence="3 6" id="KW-0808">Transferase</keyword>
<evidence type="ECO:0000256" key="1">
    <source>
        <dbReference type="ARBA" id="ARBA00009558"/>
    </source>
</evidence>
<keyword evidence="2 6" id="KW-0328">Glycosyltransferase</keyword>
<dbReference type="Proteomes" id="UP000663869">
    <property type="component" value="Unassembled WGS sequence"/>
</dbReference>
<dbReference type="GO" id="GO:0005739">
    <property type="term" value="C:mitochondrion"/>
    <property type="evidence" value="ECO:0007669"/>
    <property type="project" value="TreeGrafter"/>
</dbReference>
<feature type="region of interest" description="Disordered" evidence="8">
    <location>
        <begin position="1069"/>
        <end position="1102"/>
    </location>
</feature>